<dbReference type="AlphaFoldDB" id="A0A0M8JPU4"/>
<sequence>MAVALTAGLLAGCSPVPTPSPTAAAAPTVLPSPVPSIPPSPQPTLTPSLTPTAELTWPTVFEPAGCQPPPEDYTRVELGSWVINRRTQAMLEHAARLYGGEIDLAGAAVTQGSYHDNGAASFGTHLGGGAVDLSVIRLPEWVVLWDEIGPALRALRAAGFAAWLRDYGELSPDSPIHIHAVAVGDAELSAAAEAQLTGEAGYFRGYDGLPAQFGAPRPDRFGGPVVCAWMRAKGYEDLRPPEARALPTALPDLTPGQTLTYTVEPGDTLPAVAARFGTQAEAVARRNGLTRVDTLAVGKVLEIVVGE</sequence>
<organism evidence="2">
    <name type="scientific">Levilinea saccharolytica</name>
    <dbReference type="NCBI Taxonomy" id="229921"/>
    <lineage>
        <taxon>Bacteria</taxon>
        <taxon>Bacillati</taxon>
        <taxon>Chloroflexota</taxon>
        <taxon>Anaerolineae</taxon>
        <taxon>Anaerolineales</taxon>
        <taxon>Anaerolineaceae</taxon>
        <taxon>Levilinea</taxon>
    </lineage>
</organism>
<evidence type="ECO:0000313" key="2">
    <source>
        <dbReference type="EMBL" id="GAP19082.1"/>
    </source>
</evidence>
<feature type="domain" description="LysM" evidence="1">
    <location>
        <begin position="259"/>
        <end position="303"/>
    </location>
</feature>
<dbReference type="CDD" id="cd00118">
    <property type="entry name" value="LysM"/>
    <property type="match status" value="1"/>
</dbReference>
<gene>
    <name evidence="2" type="ORF">LSAC_02980</name>
</gene>
<dbReference type="Pfam" id="PF01476">
    <property type="entry name" value="LysM"/>
    <property type="match status" value="1"/>
</dbReference>
<reference evidence="2" key="1">
    <citation type="journal article" date="2015" name="Genome Announc.">
        <title>Draft Genome Sequences of Anaerolinea thermolimosa IMO-1, Bellilinea caldifistulae GOMI-1, Leptolinea tardivitalis YMTK-2, Levilinea saccharolytica KIBI-1, Longilinea arvoryzae KOME-1, Previously Described as Members of the Class Anaerolineae (Chloroflexi).</title>
        <authorList>
            <person name="Matsuura N."/>
            <person name="Tourlousse M.D."/>
            <person name="Ohashi A."/>
            <person name="Hugenholtz P."/>
            <person name="Sekiguchi Y."/>
        </authorList>
    </citation>
    <scope>NUCLEOTIDE SEQUENCE</scope>
    <source>
        <strain evidence="2">KIBI-1</strain>
    </source>
</reference>
<accession>A0A0M8JPU4</accession>
<dbReference type="SUPFAM" id="SSF54106">
    <property type="entry name" value="LysM domain"/>
    <property type="match status" value="1"/>
</dbReference>
<dbReference type="EMBL" id="DF967975">
    <property type="protein sequence ID" value="GAP19082.1"/>
    <property type="molecule type" value="Genomic_DNA"/>
</dbReference>
<protein>
    <submittedName>
        <fullName evidence="2">Protein containing LysM domain</fullName>
    </submittedName>
</protein>
<dbReference type="SMART" id="SM00257">
    <property type="entry name" value="LysM"/>
    <property type="match status" value="1"/>
</dbReference>
<dbReference type="InterPro" id="IPR036779">
    <property type="entry name" value="LysM_dom_sf"/>
</dbReference>
<dbReference type="Gene3D" id="3.10.350.10">
    <property type="entry name" value="LysM domain"/>
    <property type="match status" value="1"/>
</dbReference>
<dbReference type="InterPro" id="IPR018392">
    <property type="entry name" value="LysM"/>
</dbReference>
<evidence type="ECO:0000259" key="1">
    <source>
        <dbReference type="PROSITE" id="PS51782"/>
    </source>
</evidence>
<dbReference type="PROSITE" id="PS51782">
    <property type="entry name" value="LYSM"/>
    <property type="match status" value="1"/>
</dbReference>
<name>A0A0M8JPU4_9CHLR</name>
<proteinExistence type="predicted"/>